<keyword evidence="1" id="KW-1133">Transmembrane helix</keyword>
<dbReference type="RefSeq" id="WP_151667623.1">
    <property type="nucleotide sequence ID" value="NZ_WBVO01000007.1"/>
</dbReference>
<evidence type="ECO:0000313" key="2">
    <source>
        <dbReference type="EMBL" id="KAB2809800.1"/>
    </source>
</evidence>
<name>A0A6N6RF70_9FLAO</name>
<evidence type="ECO:0000256" key="1">
    <source>
        <dbReference type="SAM" id="Phobius"/>
    </source>
</evidence>
<protein>
    <submittedName>
        <fullName evidence="2">Uncharacterized protein</fullName>
    </submittedName>
</protein>
<sequence>MGFIGFGAVRAMQDSLKNNKALRNSNSFKREANGINLTMEKMGGMDKVASEEVLSNIRARARAERRRNATVFVGIFIVLGTVLYFVMNA</sequence>
<dbReference type="EMBL" id="WBVO01000007">
    <property type="protein sequence ID" value="KAB2809800.1"/>
    <property type="molecule type" value="Genomic_DNA"/>
</dbReference>
<evidence type="ECO:0000313" key="3">
    <source>
        <dbReference type="Proteomes" id="UP000468650"/>
    </source>
</evidence>
<reference evidence="2 3" key="1">
    <citation type="submission" date="2019-09" db="EMBL/GenBank/DDBJ databases">
        <title>Genomes of family Cryomorphaceae.</title>
        <authorList>
            <person name="Bowman J.P."/>
        </authorList>
    </citation>
    <scope>NUCLEOTIDE SEQUENCE [LARGE SCALE GENOMIC DNA]</scope>
    <source>
        <strain evidence="2 3">LMG 25704</strain>
    </source>
</reference>
<feature type="transmembrane region" description="Helical" evidence="1">
    <location>
        <begin position="68"/>
        <end position="87"/>
    </location>
</feature>
<accession>A0A6N6RF70</accession>
<organism evidence="2 3">
    <name type="scientific">Phaeocystidibacter luteus</name>
    <dbReference type="NCBI Taxonomy" id="911197"/>
    <lineage>
        <taxon>Bacteria</taxon>
        <taxon>Pseudomonadati</taxon>
        <taxon>Bacteroidota</taxon>
        <taxon>Flavobacteriia</taxon>
        <taxon>Flavobacteriales</taxon>
        <taxon>Phaeocystidibacteraceae</taxon>
        <taxon>Phaeocystidibacter</taxon>
    </lineage>
</organism>
<keyword evidence="3" id="KW-1185">Reference proteome</keyword>
<dbReference type="Proteomes" id="UP000468650">
    <property type="component" value="Unassembled WGS sequence"/>
</dbReference>
<keyword evidence="1" id="KW-0812">Transmembrane</keyword>
<dbReference type="AlphaFoldDB" id="A0A6N6RF70"/>
<proteinExistence type="predicted"/>
<comment type="caution">
    <text evidence="2">The sequence shown here is derived from an EMBL/GenBank/DDBJ whole genome shotgun (WGS) entry which is preliminary data.</text>
</comment>
<keyword evidence="1" id="KW-0472">Membrane</keyword>
<gene>
    <name evidence="2" type="ORF">F8C67_09600</name>
</gene>